<organism evidence="3 4">
    <name type="scientific">Mycobacterium mantenii</name>
    <dbReference type="NCBI Taxonomy" id="560555"/>
    <lineage>
        <taxon>Bacteria</taxon>
        <taxon>Bacillati</taxon>
        <taxon>Actinomycetota</taxon>
        <taxon>Actinomycetes</taxon>
        <taxon>Mycobacteriales</taxon>
        <taxon>Mycobacteriaceae</taxon>
        <taxon>Mycobacterium</taxon>
        <taxon>Mycobacterium avium complex (MAC)</taxon>
    </lineage>
</organism>
<evidence type="ECO:0000313" key="4">
    <source>
        <dbReference type="Proteomes" id="UP000092389"/>
    </source>
</evidence>
<reference evidence="3 4" key="1">
    <citation type="submission" date="2016-06" db="EMBL/GenBank/DDBJ databases">
        <authorList>
            <person name="Kjaerup R.B."/>
            <person name="Dalgaard T.S."/>
            <person name="Juul-Madsen H.R."/>
        </authorList>
    </citation>
    <scope>NUCLEOTIDE SEQUENCE [LARGE SCALE GENOMIC DNA]</scope>
    <source>
        <strain evidence="3 4">E152</strain>
    </source>
</reference>
<comment type="caution">
    <text evidence="3">The sequence shown here is derived from an EMBL/GenBank/DDBJ whole genome shotgun (WGS) entry which is preliminary data.</text>
</comment>
<proteinExistence type="predicted"/>
<evidence type="ECO:0000259" key="2">
    <source>
        <dbReference type="Pfam" id="PF23213"/>
    </source>
</evidence>
<accession>A0A1A2TNS5</accession>
<feature type="domain" description="DUF7065" evidence="2">
    <location>
        <begin position="28"/>
        <end position="197"/>
    </location>
</feature>
<dbReference type="Proteomes" id="UP000092389">
    <property type="component" value="Unassembled WGS sequence"/>
</dbReference>
<dbReference type="RefSeq" id="WP_067908380.1">
    <property type="nucleotide sequence ID" value="NZ_LZJP01000089.1"/>
</dbReference>
<dbReference type="AlphaFoldDB" id="A0A1A2TNS5"/>
<sequence>MPRALSPGTVDGKVESVTANTPFVAADDNFHTPPDDNPFWAETTWWSFNVPERRLGGWLHATFNTNRGTVTWRVYVWDPSGARPGDLRYFRTATDVPVAGLTPDLRDITVPGGGFSVQMLRPLRDYRIEFSDDGADFAVRFTFQGVHDPRRYTPGEPPFMEHTHFDQLGHVTGELILLGEQIDIDCYSIRDRSWAPRGGPRLPRDKSAAQTIDNSERVRHPGGPRWREIERERGRGRIQYIFGHSGAQTGFLAFVRVADGDAAGFSPLNHGWMLRDGRFELLDKSASRMKNYRDPVTGWSSHMDVHLTDVTGRTMDTEGFTVSHICERGGGSTALMRWDFDGEIGWGEDQDIWHPEHFARMLDALHAVH</sequence>
<dbReference type="EMBL" id="LZJU01000052">
    <property type="protein sequence ID" value="OBH78035.1"/>
    <property type="molecule type" value="Genomic_DNA"/>
</dbReference>
<feature type="region of interest" description="Disordered" evidence="1">
    <location>
        <begin position="198"/>
        <end position="223"/>
    </location>
</feature>
<evidence type="ECO:0000256" key="1">
    <source>
        <dbReference type="SAM" id="MobiDB-lite"/>
    </source>
</evidence>
<feature type="compositionally biased region" description="Basic and acidic residues" evidence="1">
    <location>
        <begin position="214"/>
        <end position="223"/>
    </location>
</feature>
<dbReference type="Pfam" id="PF23213">
    <property type="entry name" value="DUF7065"/>
    <property type="match status" value="1"/>
</dbReference>
<evidence type="ECO:0000313" key="3">
    <source>
        <dbReference type="EMBL" id="OBH78035.1"/>
    </source>
</evidence>
<gene>
    <name evidence="3" type="ORF">A5683_17420</name>
</gene>
<dbReference type="InterPro" id="IPR055493">
    <property type="entry name" value="DUF7065"/>
</dbReference>
<protein>
    <recommendedName>
        <fullName evidence="2">DUF7065 domain-containing protein</fullName>
    </recommendedName>
</protein>
<dbReference type="OrthoDB" id="7054648at2"/>
<name>A0A1A2TNS5_MYCNT</name>